<name>A0A7W8WYQ9_9MICC</name>
<protein>
    <submittedName>
        <fullName evidence="2">GT2 family glycosyltransferase</fullName>
    </submittedName>
</protein>
<dbReference type="PANTHER" id="PTHR43685">
    <property type="entry name" value="GLYCOSYLTRANSFERASE"/>
    <property type="match status" value="1"/>
</dbReference>
<dbReference type="SUPFAM" id="SSF53448">
    <property type="entry name" value="Nucleotide-diphospho-sugar transferases"/>
    <property type="match status" value="1"/>
</dbReference>
<evidence type="ECO:0000313" key="2">
    <source>
        <dbReference type="EMBL" id="MBB5511447.1"/>
    </source>
</evidence>
<dbReference type="AlphaFoldDB" id="A0A7W8WYQ9"/>
<dbReference type="GO" id="GO:0016740">
    <property type="term" value="F:transferase activity"/>
    <property type="evidence" value="ECO:0007669"/>
    <property type="project" value="UniProtKB-KW"/>
</dbReference>
<dbReference type="InterPro" id="IPR050834">
    <property type="entry name" value="Glycosyltransf_2"/>
</dbReference>
<accession>A0A7W8WYQ9</accession>
<proteinExistence type="predicted"/>
<evidence type="ECO:0000259" key="1">
    <source>
        <dbReference type="Pfam" id="PF00535"/>
    </source>
</evidence>
<dbReference type="Proteomes" id="UP000580797">
    <property type="component" value="Unassembled WGS sequence"/>
</dbReference>
<evidence type="ECO:0000313" key="3">
    <source>
        <dbReference type="Proteomes" id="UP000580797"/>
    </source>
</evidence>
<organism evidence="2 3">
    <name type="scientific">Neomicrococcus aestuarii</name>
    <dbReference type="NCBI Taxonomy" id="556325"/>
    <lineage>
        <taxon>Bacteria</taxon>
        <taxon>Bacillati</taxon>
        <taxon>Actinomycetota</taxon>
        <taxon>Actinomycetes</taxon>
        <taxon>Micrococcales</taxon>
        <taxon>Micrococcaceae</taxon>
        <taxon>Neomicrococcus</taxon>
    </lineage>
</organism>
<dbReference type="PANTHER" id="PTHR43685:SF3">
    <property type="entry name" value="SLR2126 PROTEIN"/>
    <property type="match status" value="1"/>
</dbReference>
<dbReference type="InterPro" id="IPR001173">
    <property type="entry name" value="Glyco_trans_2-like"/>
</dbReference>
<feature type="domain" description="Glycosyltransferase 2-like" evidence="1">
    <location>
        <begin position="2"/>
        <end position="118"/>
    </location>
</feature>
<dbReference type="EMBL" id="JACHDR010000001">
    <property type="protein sequence ID" value="MBB5511447.1"/>
    <property type="molecule type" value="Genomic_DNA"/>
</dbReference>
<dbReference type="InterPro" id="IPR029044">
    <property type="entry name" value="Nucleotide-diphossugar_trans"/>
</dbReference>
<reference evidence="2 3" key="1">
    <citation type="submission" date="2020-08" db="EMBL/GenBank/DDBJ databases">
        <title>Sequencing the genomes of 1000 actinobacteria strains.</title>
        <authorList>
            <person name="Klenk H.-P."/>
        </authorList>
    </citation>
    <scope>NUCLEOTIDE SEQUENCE [LARGE SCALE GENOMIC DNA]</scope>
    <source>
        <strain evidence="2 3">DSM 105783</strain>
    </source>
</reference>
<comment type="caution">
    <text evidence="2">The sequence shown here is derived from an EMBL/GenBank/DDBJ whole genome shotgun (WGS) entry which is preliminary data.</text>
</comment>
<keyword evidence="2" id="KW-0808">Transferase</keyword>
<dbReference type="CDD" id="cd00761">
    <property type="entry name" value="Glyco_tranf_GTA_type"/>
    <property type="match status" value="1"/>
</dbReference>
<dbReference type="Gene3D" id="3.90.550.10">
    <property type="entry name" value="Spore Coat Polysaccharide Biosynthesis Protein SpsA, Chain A"/>
    <property type="match status" value="1"/>
</dbReference>
<gene>
    <name evidence="2" type="ORF">HD598_000134</name>
</gene>
<sequence length="296" mass="32623">MPRLVRAFSRQDRDDFEVIFVIDGDIDGSAEYLRSSTVRDILPAGKVIEFPENQGRSAALNAGHREASGTILIRCDDDLEPNLNFINEHVKAHNGDVCGVVGLTTNVYPETPFARVYGEDADRNFIEAALKTDSSSTWRYWAANVSMPREIWNIVGPYDLNYRKYGWEDVDYGYRIHEAGFPILIAPTLLTIHHAGATTTRSRALRALHSGAAREIFLKRHGEHVLASGQSRSLWNSAVEIVGRVGTEKVIGGAASLTDRLLPLVPKKIGRKLVALLVEGAGLSGIRSPNRATSTF</sequence>
<dbReference type="Pfam" id="PF00535">
    <property type="entry name" value="Glycos_transf_2"/>
    <property type="match status" value="1"/>
</dbReference>